<evidence type="ECO:0000313" key="1">
    <source>
        <dbReference type="EMBL" id="MFC6882884.1"/>
    </source>
</evidence>
<reference evidence="2" key="1">
    <citation type="journal article" date="2019" name="Int. J. Syst. Evol. Microbiol.">
        <title>The Global Catalogue of Microorganisms (GCM) 10K type strain sequencing project: providing services to taxonomists for standard genome sequencing and annotation.</title>
        <authorList>
            <consortium name="The Broad Institute Genomics Platform"/>
            <consortium name="The Broad Institute Genome Sequencing Center for Infectious Disease"/>
            <person name="Wu L."/>
            <person name="Ma J."/>
        </authorList>
    </citation>
    <scope>NUCLEOTIDE SEQUENCE [LARGE SCALE GENOMIC DNA]</scope>
    <source>
        <strain evidence="2">JCM 3369</strain>
    </source>
</reference>
<evidence type="ECO:0000313" key="2">
    <source>
        <dbReference type="Proteomes" id="UP001596380"/>
    </source>
</evidence>
<dbReference type="EMBL" id="JBHSXS010000015">
    <property type="protein sequence ID" value="MFC6882884.1"/>
    <property type="molecule type" value="Genomic_DNA"/>
</dbReference>
<comment type="caution">
    <text evidence="1">The sequence shown here is derived from an EMBL/GenBank/DDBJ whole genome shotgun (WGS) entry which is preliminary data.</text>
</comment>
<protein>
    <submittedName>
        <fullName evidence="1">Uncharacterized protein</fullName>
    </submittedName>
</protein>
<proteinExistence type="predicted"/>
<keyword evidence="2" id="KW-1185">Reference proteome</keyword>
<sequence>MVLRVNPSKIEEFGKLIHRAEDDVQSINSYLLSNDNVHWYDHGLITKFAWSHKVVVETVGNTLFMYISSLDQSAVGLRKTATYYRKAERDAAARVDALQPVVKRPAPHFKD</sequence>
<dbReference type="Proteomes" id="UP001596380">
    <property type="component" value="Unassembled WGS sequence"/>
</dbReference>
<name>A0ABW2CMN2_9ACTN</name>
<gene>
    <name evidence="1" type="ORF">ACFQKB_24230</name>
</gene>
<organism evidence="1 2">
    <name type="scientific">Actinomadura yumaensis</name>
    <dbReference type="NCBI Taxonomy" id="111807"/>
    <lineage>
        <taxon>Bacteria</taxon>
        <taxon>Bacillati</taxon>
        <taxon>Actinomycetota</taxon>
        <taxon>Actinomycetes</taxon>
        <taxon>Streptosporangiales</taxon>
        <taxon>Thermomonosporaceae</taxon>
        <taxon>Actinomadura</taxon>
    </lineage>
</organism>
<accession>A0ABW2CMN2</accession>
<dbReference type="RefSeq" id="WP_160820349.1">
    <property type="nucleotide sequence ID" value="NZ_JBHSXS010000015.1"/>
</dbReference>